<accession>A0A5E4A1T8</accession>
<gene>
    <name evidence="2" type="ORF">GHT09_001109</name>
    <name evidence="3" type="ORF">MONAX_5E016254</name>
</gene>
<dbReference type="Proteomes" id="UP000335636">
    <property type="component" value="Unassembled WGS sequence"/>
</dbReference>
<reference evidence="2" key="2">
    <citation type="submission" date="2020-08" db="EMBL/GenBank/DDBJ databases">
        <authorList>
            <person name="Shumante A."/>
            <person name="Zimin A.V."/>
            <person name="Puiu D."/>
            <person name="Salzberg S.L."/>
        </authorList>
    </citation>
    <scope>NUCLEOTIDE SEQUENCE</scope>
    <source>
        <strain evidence="2">WC2-LM</strain>
        <tissue evidence="2">Liver</tissue>
    </source>
</reference>
<evidence type="ECO:0000313" key="4">
    <source>
        <dbReference type="Proteomes" id="UP000335636"/>
    </source>
</evidence>
<evidence type="ECO:0000313" key="2">
    <source>
        <dbReference type="EMBL" id="KAF7467651.1"/>
    </source>
</evidence>
<dbReference type="EMBL" id="CABDUW010000002">
    <property type="protein sequence ID" value="VTJ51118.1"/>
    <property type="molecule type" value="Genomic_DNA"/>
</dbReference>
<dbReference type="Proteomes" id="UP000662637">
    <property type="component" value="Unassembled WGS sequence"/>
</dbReference>
<sequence length="127" mass="13800">MTAHDDGATQGQQGRKSSEPGLTEAQAQLQHEASAWSSPAPSFQTRAEWFVTQEEAQPSRSFAIAQEAYEENVTPGFNPDSKELSPPSLLLATKGLSDKDTEGLRPSLFLEKPLQRGKGGRSNVIFI</sequence>
<feature type="compositionally biased region" description="Polar residues" evidence="1">
    <location>
        <begin position="25"/>
        <end position="41"/>
    </location>
</feature>
<evidence type="ECO:0000313" key="3">
    <source>
        <dbReference type="EMBL" id="VTJ51118.1"/>
    </source>
</evidence>
<reference evidence="3 4" key="1">
    <citation type="submission" date="2019-04" db="EMBL/GenBank/DDBJ databases">
        <authorList>
            <person name="Alioto T."/>
            <person name="Alioto T."/>
        </authorList>
    </citation>
    <scope>NUCLEOTIDE SEQUENCE [LARGE SCALE GENOMIC DNA]</scope>
</reference>
<feature type="region of interest" description="Disordered" evidence="1">
    <location>
        <begin position="1"/>
        <end position="41"/>
    </location>
</feature>
<name>A0A5E4A1T8_MARMO</name>
<dbReference type="EMBL" id="WJEC01007802">
    <property type="protein sequence ID" value="KAF7467651.1"/>
    <property type="molecule type" value="Genomic_DNA"/>
</dbReference>
<proteinExistence type="predicted"/>
<keyword evidence="4" id="KW-1185">Reference proteome</keyword>
<dbReference type="AlphaFoldDB" id="A0A5E4A1T8"/>
<protein>
    <submittedName>
        <fullName evidence="3">Uncharacterized protein</fullName>
    </submittedName>
</protein>
<organism evidence="3 4">
    <name type="scientific">Marmota monax</name>
    <name type="common">Woodchuck</name>
    <dbReference type="NCBI Taxonomy" id="9995"/>
    <lineage>
        <taxon>Eukaryota</taxon>
        <taxon>Metazoa</taxon>
        <taxon>Chordata</taxon>
        <taxon>Craniata</taxon>
        <taxon>Vertebrata</taxon>
        <taxon>Euteleostomi</taxon>
        <taxon>Mammalia</taxon>
        <taxon>Eutheria</taxon>
        <taxon>Euarchontoglires</taxon>
        <taxon>Glires</taxon>
        <taxon>Rodentia</taxon>
        <taxon>Sciuromorpha</taxon>
        <taxon>Sciuridae</taxon>
        <taxon>Xerinae</taxon>
        <taxon>Marmotini</taxon>
        <taxon>Marmota</taxon>
    </lineage>
</organism>
<evidence type="ECO:0000256" key="1">
    <source>
        <dbReference type="SAM" id="MobiDB-lite"/>
    </source>
</evidence>